<accession>A0A923M9I5</accession>
<dbReference type="AlphaFoldDB" id="A0A923M9I5"/>
<keyword evidence="2" id="KW-1185">Reference proteome</keyword>
<protein>
    <submittedName>
        <fullName evidence="1">Uncharacterized protein</fullName>
    </submittedName>
</protein>
<dbReference type="RefSeq" id="WP_187081729.1">
    <property type="nucleotide sequence ID" value="NZ_JACORU010000004.1"/>
</dbReference>
<evidence type="ECO:0000313" key="2">
    <source>
        <dbReference type="Proteomes" id="UP000596827"/>
    </source>
</evidence>
<sequence>MVLNPVTTYPQSRAFVLQLHRDADAGRMFGRLVHMTSGDSMDFADGDALLAWLAAALPLPTADNPGAPT</sequence>
<evidence type="ECO:0000313" key="1">
    <source>
        <dbReference type="EMBL" id="MBC5765249.1"/>
    </source>
</evidence>
<proteinExistence type="predicted"/>
<organism evidence="1 2">
    <name type="scientific">Ramlibacter albus</name>
    <dbReference type="NCBI Taxonomy" id="2079448"/>
    <lineage>
        <taxon>Bacteria</taxon>
        <taxon>Pseudomonadati</taxon>
        <taxon>Pseudomonadota</taxon>
        <taxon>Betaproteobacteria</taxon>
        <taxon>Burkholderiales</taxon>
        <taxon>Comamonadaceae</taxon>
        <taxon>Ramlibacter</taxon>
    </lineage>
</organism>
<dbReference type="EMBL" id="JACORU010000004">
    <property type="protein sequence ID" value="MBC5765249.1"/>
    <property type="molecule type" value="Genomic_DNA"/>
</dbReference>
<name>A0A923M9I5_9BURK</name>
<reference evidence="1" key="1">
    <citation type="submission" date="2020-08" db="EMBL/GenBank/DDBJ databases">
        <title>Ramlibacter sp. GTP1 16S ribosomal RNA gene genome sequencing and assembly.</title>
        <authorList>
            <person name="Kang M."/>
        </authorList>
    </citation>
    <scope>NUCLEOTIDE SEQUENCE</scope>
    <source>
        <strain evidence="1">GTP1</strain>
    </source>
</reference>
<comment type="caution">
    <text evidence="1">The sequence shown here is derived from an EMBL/GenBank/DDBJ whole genome shotgun (WGS) entry which is preliminary data.</text>
</comment>
<gene>
    <name evidence="1" type="ORF">H8R02_12350</name>
</gene>
<dbReference type="Proteomes" id="UP000596827">
    <property type="component" value="Unassembled WGS sequence"/>
</dbReference>